<reference evidence="2" key="1">
    <citation type="journal article" date="2020" name="Nat. Commun.">
        <title>Genome sequence of the cluster root forming white lupin.</title>
        <authorList>
            <person name="Hufnagel B."/>
            <person name="Marques A."/>
            <person name="Soriano A."/>
            <person name="Marques L."/>
            <person name="Divol F."/>
            <person name="Doumas P."/>
            <person name="Sallet E."/>
            <person name="Mancinotti D."/>
            <person name="Carrere S."/>
            <person name="Marande W."/>
            <person name="Arribat S."/>
            <person name="Keller J."/>
            <person name="Huneau C."/>
            <person name="Blein T."/>
            <person name="Aime D."/>
            <person name="Laguerre M."/>
            <person name="Taylor J."/>
            <person name="Schubert V."/>
            <person name="Nelson M."/>
            <person name="Geu-Flores F."/>
            <person name="Crespi M."/>
            <person name="Gallardo-Guerrero K."/>
            <person name="Delaux P.-M."/>
            <person name="Salse J."/>
            <person name="Berges H."/>
            <person name="Guyot R."/>
            <person name="Gouzy J."/>
            <person name="Peret B."/>
        </authorList>
    </citation>
    <scope>NUCLEOTIDE SEQUENCE [LARGE SCALE GENOMIC DNA]</scope>
    <source>
        <strain evidence="2">cv. Amiga</strain>
    </source>
</reference>
<comment type="caution">
    <text evidence="1">The sequence shown here is derived from an EMBL/GenBank/DDBJ whole genome shotgun (WGS) entry which is preliminary data.</text>
</comment>
<dbReference type="PANTHER" id="PTHR11439">
    <property type="entry name" value="GAG-POL-RELATED RETROTRANSPOSON"/>
    <property type="match status" value="1"/>
</dbReference>
<gene>
    <name evidence="1" type="ORF">Lalb_Chr07g0194581</name>
</gene>
<dbReference type="GO" id="GO:0003964">
    <property type="term" value="F:RNA-directed DNA polymerase activity"/>
    <property type="evidence" value="ECO:0007669"/>
    <property type="project" value="UniProtKB-KW"/>
</dbReference>
<dbReference type="InterPro" id="IPR043502">
    <property type="entry name" value="DNA/RNA_pol_sf"/>
</dbReference>
<dbReference type="Proteomes" id="UP000447434">
    <property type="component" value="Chromosome 7"/>
</dbReference>
<dbReference type="OrthoDB" id="1922643at2759"/>
<dbReference type="CDD" id="cd09272">
    <property type="entry name" value="RNase_HI_RT_Ty1"/>
    <property type="match status" value="1"/>
</dbReference>
<sequence length="262" mass="29586">MEIARSNKGILLYQRKYALDLLEEAGMLGSKPCSTPMEYPKKLVSSEAGTPLIDPTPYRRLIGKLIYLTQTRPDLSFCVGHLSQFLSKPTNIHFEGAKRILRYLKGSISAGIFFSIISDLKIRGYTDLDWAGYPDSRKSVSGYCFYLGNSLISWKSKKQQVVAKSLTEAEYRAMSLAASEAQWLLYLLHDLEIPHFQPVVMFCDNQLALQIAANTVFHERTKHIEVDCHFVRAANPCLPILFRILLASLECWISIFQLVGGS</sequence>
<dbReference type="PANTHER" id="PTHR11439:SF463">
    <property type="entry name" value="REVERSE TRANSCRIPTASE TY1_COPIA-TYPE DOMAIN-CONTAINING PROTEIN"/>
    <property type="match status" value="1"/>
</dbReference>
<protein>
    <submittedName>
        <fullName evidence="1">Putative RNA-directed DNA polymerase</fullName>
    </submittedName>
</protein>
<dbReference type="SUPFAM" id="SSF56672">
    <property type="entry name" value="DNA/RNA polymerases"/>
    <property type="match status" value="1"/>
</dbReference>
<keyword evidence="1" id="KW-0695">RNA-directed DNA polymerase</keyword>
<keyword evidence="1" id="KW-0548">Nucleotidyltransferase</keyword>
<keyword evidence="1" id="KW-0808">Transferase</keyword>
<dbReference type="AlphaFoldDB" id="A0A6A4QCC9"/>
<dbReference type="EMBL" id="WOCE01000007">
    <property type="protein sequence ID" value="KAE9611146.1"/>
    <property type="molecule type" value="Genomic_DNA"/>
</dbReference>
<name>A0A6A4QCC9_LUPAL</name>
<proteinExistence type="predicted"/>
<evidence type="ECO:0000313" key="1">
    <source>
        <dbReference type="EMBL" id="KAE9611146.1"/>
    </source>
</evidence>
<evidence type="ECO:0000313" key="2">
    <source>
        <dbReference type="Proteomes" id="UP000447434"/>
    </source>
</evidence>
<organism evidence="1 2">
    <name type="scientific">Lupinus albus</name>
    <name type="common">White lupine</name>
    <name type="synonym">Lupinus termis</name>
    <dbReference type="NCBI Taxonomy" id="3870"/>
    <lineage>
        <taxon>Eukaryota</taxon>
        <taxon>Viridiplantae</taxon>
        <taxon>Streptophyta</taxon>
        <taxon>Embryophyta</taxon>
        <taxon>Tracheophyta</taxon>
        <taxon>Spermatophyta</taxon>
        <taxon>Magnoliopsida</taxon>
        <taxon>eudicotyledons</taxon>
        <taxon>Gunneridae</taxon>
        <taxon>Pentapetalae</taxon>
        <taxon>rosids</taxon>
        <taxon>fabids</taxon>
        <taxon>Fabales</taxon>
        <taxon>Fabaceae</taxon>
        <taxon>Papilionoideae</taxon>
        <taxon>50 kb inversion clade</taxon>
        <taxon>genistoids sensu lato</taxon>
        <taxon>core genistoids</taxon>
        <taxon>Genisteae</taxon>
        <taxon>Lupinus</taxon>
    </lineage>
</organism>
<accession>A0A6A4QCC9</accession>
<keyword evidence="2" id="KW-1185">Reference proteome</keyword>